<dbReference type="Proteomes" id="UP000002899">
    <property type="component" value="Chromosome III"/>
</dbReference>
<dbReference type="RefSeq" id="XP_012648698.1">
    <property type="nucleotide sequence ID" value="XM_012793244.1"/>
</dbReference>
<evidence type="ECO:0000313" key="2">
    <source>
        <dbReference type="Proteomes" id="UP000002899"/>
    </source>
</evidence>
<evidence type="ECO:0000313" key="1">
    <source>
        <dbReference type="EMBL" id="CTQ40687.1"/>
    </source>
</evidence>
<proteinExistence type="predicted"/>
<reference evidence="1 2" key="1">
    <citation type="journal article" date="2012" name="Nucleic Acids Res.">
        <title>Sequencing of the smallest Apicomplexan genome from the human pathogen Babesia microti.</title>
        <authorList>
            <person name="Cornillot E."/>
            <person name="Hadj-Kaddour K."/>
            <person name="Dassouli A."/>
            <person name="Noel B."/>
            <person name="Ranwez V."/>
            <person name="Vacherie B."/>
            <person name="Augagneur Y."/>
            <person name="Bres V."/>
            <person name="Duclos A."/>
            <person name="Randazzo S."/>
            <person name="Carcy B."/>
            <person name="Debierre-Grockiego F."/>
            <person name="Delbecq S."/>
            <person name="Moubri-Menage K."/>
            <person name="Shams-Eldin H."/>
            <person name="Usmani-Brown S."/>
            <person name="Bringaud F."/>
            <person name="Wincker P."/>
            <person name="Vivares C.P."/>
            <person name="Schwarz R.T."/>
            <person name="Schetters T.P."/>
            <person name="Krause P.J."/>
            <person name="Gorenflot A."/>
            <person name="Berry V."/>
            <person name="Barbe V."/>
            <person name="Ben Mamoun C."/>
        </authorList>
    </citation>
    <scope>NUCLEOTIDE SEQUENCE [LARGE SCALE GENOMIC DNA]</scope>
    <source>
        <strain evidence="1 2">RI</strain>
    </source>
</reference>
<keyword evidence="2" id="KW-1185">Reference proteome</keyword>
<organism evidence="1 2">
    <name type="scientific">Babesia microti (strain RI)</name>
    <dbReference type="NCBI Taxonomy" id="1133968"/>
    <lineage>
        <taxon>Eukaryota</taxon>
        <taxon>Sar</taxon>
        <taxon>Alveolata</taxon>
        <taxon>Apicomplexa</taxon>
        <taxon>Aconoidasida</taxon>
        <taxon>Piroplasmida</taxon>
        <taxon>Babesiidae</taxon>
        <taxon>Babesia</taxon>
    </lineage>
</organism>
<sequence>MLRSADSDLYIYYVMEVVDCFGNDKAIFAGAASPEGRTKLIRIDNNRNICAKIDKPQQHVDPVGPDSKNEESNDGCENVCNILSQSIFNTSQISSNRMGTSYKPGFFC</sequence>
<dbReference type="GeneID" id="24424722"/>
<dbReference type="VEuPathDB" id="PiroplasmaDB:BMR1_03g00435"/>
<dbReference type="EMBL" id="LN871598">
    <property type="protein sequence ID" value="CTQ40687.1"/>
    <property type="molecule type" value="Genomic_DNA"/>
</dbReference>
<reference evidence="1 2" key="3">
    <citation type="journal article" date="2016" name="Sci. Rep.">
        <title>Genome-wide diversity and gene expression profiling of Babesia microti isolates identify polymorphic genes that mediate host-pathogen interactions.</title>
        <authorList>
            <person name="Silva J.C."/>
            <person name="Cornillot E."/>
            <person name="McCracken C."/>
            <person name="Usmani-Brown S."/>
            <person name="Dwivedi A."/>
            <person name="Ifeonu O.O."/>
            <person name="Crabtree J."/>
            <person name="Gotia H.T."/>
            <person name="Virji A.Z."/>
            <person name="Reynes C."/>
            <person name="Colinge J."/>
            <person name="Kumar V."/>
            <person name="Lawres L."/>
            <person name="Pazzi J.E."/>
            <person name="Pablo J.V."/>
            <person name="Hung C."/>
            <person name="Brancato J."/>
            <person name="Kumari P."/>
            <person name="Orvis J."/>
            <person name="Tretina K."/>
            <person name="Chibucos M."/>
            <person name="Ott S."/>
            <person name="Sadzewicz L."/>
            <person name="Sengamalay N."/>
            <person name="Shetty A.C."/>
            <person name="Su Q."/>
            <person name="Tallon L."/>
            <person name="Fraser C.M."/>
            <person name="Frutos R."/>
            <person name="Molina D.M."/>
            <person name="Krause P.J."/>
            <person name="Ben Mamoun C."/>
        </authorList>
    </citation>
    <scope>NUCLEOTIDE SEQUENCE [LARGE SCALE GENOMIC DNA]</scope>
    <source>
        <strain evidence="1 2">RI</strain>
    </source>
</reference>
<protein>
    <submittedName>
        <fullName evidence="1">Uncharacterized protein</fullName>
    </submittedName>
</protein>
<reference evidence="1 2" key="2">
    <citation type="journal article" date="2013" name="PLoS ONE">
        <title>Whole genome mapping and re-organization of the nuclear and mitochondrial genomes of Babesia microti isolates.</title>
        <authorList>
            <person name="Cornillot E."/>
            <person name="Dassouli A."/>
            <person name="Garg A."/>
            <person name="Pachikara N."/>
            <person name="Randazzo S."/>
            <person name="Depoix D."/>
            <person name="Carcy B."/>
            <person name="Delbecq S."/>
            <person name="Frutos R."/>
            <person name="Silva J.C."/>
            <person name="Sutton R."/>
            <person name="Krause P.J."/>
            <person name="Mamoun C.B."/>
        </authorList>
    </citation>
    <scope>NUCLEOTIDE SEQUENCE [LARGE SCALE GENOMIC DNA]</scope>
    <source>
        <strain evidence="1 2">RI</strain>
    </source>
</reference>
<gene>
    <name evidence="1" type="ORF">BMR1_03g00435</name>
</gene>
<dbReference type="KEGG" id="bmic:BMR1_03g00435"/>
<accession>A0A0K3AM87</accession>
<dbReference type="AlphaFoldDB" id="A0A0K3AM87"/>
<name>A0A0K3AM87_BABMR</name>